<sequence length="109" mass="12424">MNKRLISLVLTFIMLITMVPSTIVEASEVTTMESVKASSNQSEVTKPEENTIYAVNPLYEDVISIDDLKKNLTHQMMSNSLGHPQDSIFRIMTVPFYISESRWLAEKQK</sequence>
<accession>A0AAP3Q492</accession>
<name>A0AAP3Q492_9FIRM</name>
<proteinExistence type="predicted"/>
<organism evidence="1 2">
    <name type="scientific">Agathobacter rectalis</name>
    <dbReference type="NCBI Taxonomy" id="39491"/>
    <lineage>
        <taxon>Bacteria</taxon>
        <taxon>Bacillati</taxon>
        <taxon>Bacillota</taxon>
        <taxon>Clostridia</taxon>
        <taxon>Lachnospirales</taxon>
        <taxon>Lachnospiraceae</taxon>
        <taxon>Agathobacter</taxon>
    </lineage>
</organism>
<evidence type="ECO:0000313" key="1">
    <source>
        <dbReference type="EMBL" id="MDB8018691.1"/>
    </source>
</evidence>
<gene>
    <name evidence="1" type="ORF">PNE45_11710</name>
</gene>
<protein>
    <submittedName>
        <fullName evidence="1">Uncharacterized protein</fullName>
    </submittedName>
</protein>
<dbReference type="RefSeq" id="WP_306775758.1">
    <property type="nucleotide sequence ID" value="NZ_JADPAO010000021.1"/>
</dbReference>
<reference evidence="1" key="1">
    <citation type="submission" date="2023-01" db="EMBL/GenBank/DDBJ databases">
        <title>Human gut microbiome strain richness.</title>
        <authorList>
            <person name="Chen-Liaw A."/>
        </authorList>
    </citation>
    <scope>NUCLEOTIDE SEQUENCE</scope>
    <source>
        <strain evidence="1">1001283st1_D2_1001283B150209_150212</strain>
    </source>
</reference>
<comment type="caution">
    <text evidence="1">The sequence shown here is derived from an EMBL/GenBank/DDBJ whole genome shotgun (WGS) entry which is preliminary data.</text>
</comment>
<dbReference type="EMBL" id="JAQLYE010000021">
    <property type="protein sequence ID" value="MDB8018691.1"/>
    <property type="molecule type" value="Genomic_DNA"/>
</dbReference>
<dbReference type="Proteomes" id="UP001212823">
    <property type="component" value="Unassembled WGS sequence"/>
</dbReference>
<evidence type="ECO:0000313" key="2">
    <source>
        <dbReference type="Proteomes" id="UP001212823"/>
    </source>
</evidence>
<dbReference type="AlphaFoldDB" id="A0AAP3Q492"/>